<evidence type="ECO:0000256" key="7">
    <source>
        <dbReference type="ARBA" id="ARBA00049496"/>
    </source>
</evidence>
<keyword evidence="5" id="KW-0560">Oxidoreductase</keyword>
<dbReference type="InterPro" id="IPR001670">
    <property type="entry name" value="ADH_Fe/GldA"/>
</dbReference>
<evidence type="ECO:0000313" key="10">
    <source>
        <dbReference type="EMBL" id="EPS99233.1"/>
    </source>
</evidence>
<evidence type="ECO:0000256" key="4">
    <source>
        <dbReference type="ARBA" id="ARBA00022946"/>
    </source>
</evidence>
<dbReference type="PANTHER" id="PTHR11496">
    <property type="entry name" value="ALCOHOL DEHYDROGENASE"/>
    <property type="match status" value="1"/>
</dbReference>
<accession>S8E7E5</accession>
<feature type="domain" description="Fe-containing alcohol dehydrogenase-like C-terminal" evidence="9">
    <location>
        <begin position="286"/>
        <end position="466"/>
    </location>
</feature>
<evidence type="ECO:0000313" key="11">
    <source>
        <dbReference type="Proteomes" id="UP000015241"/>
    </source>
</evidence>
<dbReference type="Pfam" id="PF00465">
    <property type="entry name" value="Fe-ADH"/>
    <property type="match status" value="1"/>
</dbReference>
<proteinExistence type="inferred from homology"/>
<name>S8E7E5_FOMSC</name>
<dbReference type="HOGENOM" id="CLU_007207_0_7_1"/>
<dbReference type="FunFam" id="3.40.50.1970:FF:000003">
    <property type="entry name" value="Alcohol dehydrogenase, iron-containing"/>
    <property type="match status" value="1"/>
</dbReference>
<evidence type="ECO:0000256" key="3">
    <source>
        <dbReference type="ARBA" id="ARBA00010005"/>
    </source>
</evidence>
<dbReference type="OrthoDB" id="339764at2759"/>
<evidence type="ECO:0000256" key="2">
    <source>
        <dbReference type="ARBA" id="ARBA00004173"/>
    </source>
</evidence>
<evidence type="ECO:0000256" key="1">
    <source>
        <dbReference type="ARBA" id="ARBA00000813"/>
    </source>
</evidence>
<keyword evidence="11" id="KW-1185">Reference proteome</keyword>
<dbReference type="GO" id="GO:0046872">
    <property type="term" value="F:metal ion binding"/>
    <property type="evidence" value="ECO:0007669"/>
    <property type="project" value="InterPro"/>
</dbReference>
<evidence type="ECO:0000259" key="8">
    <source>
        <dbReference type="Pfam" id="PF00465"/>
    </source>
</evidence>
<dbReference type="GO" id="GO:0005739">
    <property type="term" value="C:mitochondrion"/>
    <property type="evidence" value="ECO:0007669"/>
    <property type="project" value="UniProtKB-SubCell"/>
</dbReference>
<dbReference type="InterPro" id="IPR056798">
    <property type="entry name" value="ADH_Fe_C"/>
</dbReference>
<dbReference type="Pfam" id="PF25137">
    <property type="entry name" value="ADH_Fe_C"/>
    <property type="match status" value="1"/>
</dbReference>
<comment type="catalytic activity">
    <reaction evidence="7">
        <text>4-hydroxybutanoate + 2-oxoglutarate = (R)-2-hydroxyglutarate + succinate semialdehyde</text>
        <dbReference type="Rhea" id="RHEA:24734"/>
        <dbReference type="ChEBI" id="CHEBI:15801"/>
        <dbReference type="ChEBI" id="CHEBI:16724"/>
        <dbReference type="ChEBI" id="CHEBI:16810"/>
        <dbReference type="ChEBI" id="CHEBI:57706"/>
        <dbReference type="EC" id="1.1.99.24"/>
    </reaction>
</comment>
<dbReference type="PANTHER" id="PTHR11496:SF83">
    <property type="entry name" value="HYDROXYACID-OXOACID TRANSHYDROGENASE, MITOCHONDRIAL"/>
    <property type="match status" value="1"/>
</dbReference>
<comment type="catalytic activity">
    <reaction evidence="1">
        <text>(S)-3-hydroxybutanoate + 2-oxoglutarate = (R)-2-hydroxyglutarate + acetoacetate</text>
        <dbReference type="Rhea" id="RHEA:23048"/>
        <dbReference type="ChEBI" id="CHEBI:11047"/>
        <dbReference type="ChEBI" id="CHEBI:13705"/>
        <dbReference type="ChEBI" id="CHEBI:15801"/>
        <dbReference type="ChEBI" id="CHEBI:16810"/>
        <dbReference type="EC" id="1.1.99.24"/>
    </reaction>
</comment>
<dbReference type="Gene3D" id="3.40.50.1970">
    <property type="match status" value="1"/>
</dbReference>
<dbReference type="CDD" id="cd08190">
    <property type="entry name" value="HOT"/>
    <property type="match status" value="1"/>
</dbReference>
<dbReference type="GO" id="GO:0004022">
    <property type="term" value="F:alcohol dehydrogenase (NAD+) activity"/>
    <property type="evidence" value="ECO:0007669"/>
    <property type="project" value="InterPro"/>
</dbReference>
<dbReference type="EMBL" id="KE504158">
    <property type="protein sequence ID" value="EPS99233.1"/>
    <property type="molecule type" value="Genomic_DNA"/>
</dbReference>
<keyword evidence="6" id="KW-0496">Mitochondrion</keyword>
<comment type="similarity">
    <text evidence="3">Belongs to the iron-containing alcohol dehydrogenase family. Hydroxyacid-oxoacid transhydrogenase subfamily.</text>
</comment>
<dbReference type="eggNOG" id="KOG3857">
    <property type="taxonomic scope" value="Eukaryota"/>
</dbReference>
<dbReference type="SUPFAM" id="SSF56796">
    <property type="entry name" value="Dehydroquinate synthase-like"/>
    <property type="match status" value="1"/>
</dbReference>
<organism evidence="10 11">
    <name type="scientific">Fomitopsis schrenkii</name>
    <name type="common">Brown rot fungus</name>
    <dbReference type="NCBI Taxonomy" id="2126942"/>
    <lineage>
        <taxon>Eukaryota</taxon>
        <taxon>Fungi</taxon>
        <taxon>Dikarya</taxon>
        <taxon>Basidiomycota</taxon>
        <taxon>Agaricomycotina</taxon>
        <taxon>Agaricomycetes</taxon>
        <taxon>Polyporales</taxon>
        <taxon>Fomitopsis</taxon>
    </lineage>
</organism>
<reference evidence="10 11" key="1">
    <citation type="journal article" date="2012" name="Science">
        <title>The Paleozoic origin of enzymatic lignin decomposition reconstructed from 31 fungal genomes.</title>
        <authorList>
            <person name="Floudas D."/>
            <person name="Binder M."/>
            <person name="Riley R."/>
            <person name="Barry K."/>
            <person name="Blanchette R.A."/>
            <person name="Henrissat B."/>
            <person name="Martinez A.T."/>
            <person name="Otillar R."/>
            <person name="Spatafora J.W."/>
            <person name="Yadav J.S."/>
            <person name="Aerts A."/>
            <person name="Benoit I."/>
            <person name="Boyd A."/>
            <person name="Carlson A."/>
            <person name="Copeland A."/>
            <person name="Coutinho P.M."/>
            <person name="de Vries R.P."/>
            <person name="Ferreira P."/>
            <person name="Findley K."/>
            <person name="Foster B."/>
            <person name="Gaskell J."/>
            <person name="Glotzer D."/>
            <person name="Gorecki P."/>
            <person name="Heitman J."/>
            <person name="Hesse C."/>
            <person name="Hori C."/>
            <person name="Igarashi K."/>
            <person name="Jurgens J.A."/>
            <person name="Kallen N."/>
            <person name="Kersten P."/>
            <person name="Kohler A."/>
            <person name="Kuees U."/>
            <person name="Kumar T.K.A."/>
            <person name="Kuo A."/>
            <person name="LaButti K."/>
            <person name="Larrondo L.F."/>
            <person name="Lindquist E."/>
            <person name="Ling A."/>
            <person name="Lombard V."/>
            <person name="Lucas S."/>
            <person name="Lundell T."/>
            <person name="Martin R."/>
            <person name="McLaughlin D.J."/>
            <person name="Morgenstern I."/>
            <person name="Morin E."/>
            <person name="Murat C."/>
            <person name="Nagy L.G."/>
            <person name="Nolan M."/>
            <person name="Ohm R.A."/>
            <person name="Patyshakuliyeva A."/>
            <person name="Rokas A."/>
            <person name="Ruiz-Duenas F.J."/>
            <person name="Sabat G."/>
            <person name="Salamov A."/>
            <person name="Samejima M."/>
            <person name="Schmutz J."/>
            <person name="Slot J.C."/>
            <person name="St John F."/>
            <person name="Stenlid J."/>
            <person name="Sun H."/>
            <person name="Sun S."/>
            <person name="Syed K."/>
            <person name="Tsang A."/>
            <person name="Wiebenga A."/>
            <person name="Young D."/>
            <person name="Pisabarro A."/>
            <person name="Eastwood D.C."/>
            <person name="Martin F."/>
            <person name="Cullen D."/>
            <person name="Grigoriev I.V."/>
            <person name="Hibbett D.S."/>
        </authorList>
    </citation>
    <scope>NUCLEOTIDE SEQUENCE</scope>
    <source>
        <strain evidence="11">FP-58527</strain>
    </source>
</reference>
<feature type="domain" description="Alcohol dehydrogenase iron-type/glycerol dehydrogenase GldA" evidence="8">
    <location>
        <begin position="64"/>
        <end position="237"/>
    </location>
</feature>
<dbReference type="FunCoup" id="S8E7E5">
    <property type="interactions" value="60"/>
</dbReference>
<dbReference type="Gene3D" id="1.20.1090.10">
    <property type="entry name" value="Dehydroquinate synthase-like - alpha domain"/>
    <property type="match status" value="1"/>
</dbReference>
<protein>
    <submittedName>
        <fullName evidence="10">Uncharacterized protein</fullName>
    </submittedName>
</protein>
<comment type="subcellular location">
    <subcellularLocation>
        <location evidence="2">Mitochondrion</location>
    </subcellularLocation>
</comment>
<dbReference type="InterPro" id="IPR039697">
    <property type="entry name" value="Alcohol_dehydrogenase_Fe"/>
</dbReference>
<dbReference type="Proteomes" id="UP000015241">
    <property type="component" value="Unassembled WGS sequence"/>
</dbReference>
<evidence type="ECO:0000256" key="6">
    <source>
        <dbReference type="ARBA" id="ARBA00023128"/>
    </source>
</evidence>
<dbReference type="GO" id="GO:0047988">
    <property type="term" value="F:hydroxyacid-oxoacid transhydrogenase activity"/>
    <property type="evidence" value="ECO:0007669"/>
    <property type="project" value="UniProtKB-EC"/>
</dbReference>
<gene>
    <name evidence="10" type="ORF">FOMPIDRAFT_1124646</name>
</gene>
<dbReference type="InterPro" id="IPR042157">
    <property type="entry name" value="HOT"/>
</dbReference>
<dbReference type="STRING" id="743788.S8E7E5"/>
<dbReference type="AlphaFoldDB" id="S8E7E5"/>
<sequence length="493" mass="53529">MAYRPAPRSVIHRLLYAAQHTACPCHACRASDAQKTVQTIRKHAPLMHAAPNEKEYAFEVAASDLRFGEGATREVGMDMKNLKARKVAVFTDPIVSKLPPMKMAIASLEGQDDLPFAVYDRVVAEPTETSWRDAIAWSREQDCSHFLAVGGGSVIDTAKAANLFTVYQDAELFDFLNAPVGKSLPITRTLRPLIAVPTTAGTGSETTGTAVVDITSMSFKTGISSRALKPTLGIVDTLNTRTCSRELHISTGLDVLFHSLESYTAIPYTERVPRPSNPGLRPLYQGSNPLSDIFAMWALRTTVKSLPRISRDPHDVDAMRQMALAASFAGIGFGNAGCHLCHAISYPISGMNKAGPKYKHPGYAVDRPIIPHGISVALTAPAVFRFTAPFSPARHREALAVFRHTTPADPSVAAIPDAALGGHLYEAIARFLDGLGVPRGLRAVGYGKEDVPRLVEGTIPQRRVLGLAPRMPRDVGEEGREYLTRIIDESLQY</sequence>
<dbReference type="InParanoid" id="S8E7E5"/>
<evidence type="ECO:0000259" key="9">
    <source>
        <dbReference type="Pfam" id="PF25137"/>
    </source>
</evidence>
<keyword evidence="4" id="KW-0809">Transit peptide</keyword>
<evidence type="ECO:0000256" key="5">
    <source>
        <dbReference type="ARBA" id="ARBA00023002"/>
    </source>
</evidence>